<evidence type="ECO:0000313" key="3">
    <source>
        <dbReference type="EMBL" id="RGX95114.1"/>
    </source>
</evidence>
<dbReference type="GO" id="GO:0010181">
    <property type="term" value="F:FMN binding"/>
    <property type="evidence" value="ECO:0007669"/>
    <property type="project" value="InterPro"/>
</dbReference>
<dbReference type="Pfam" id="PF04205">
    <property type="entry name" value="FMN_bind"/>
    <property type="match status" value="1"/>
</dbReference>
<dbReference type="GO" id="GO:0016020">
    <property type="term" value="C:membrane"/>
    <property type="evidence" value="ECO:0007669"/>
    <property type="project" value="InterPro"/>
</dbReference>
<feature type="chain" id="PRO_5041718995" evidence="1">
    <location>
        <begin position="24"/>
        <end position="137"/>
    </location>
</feature>
<comment type="caution">
    <text evidence="3">The sequence shown here is derived from an EMBL/GenBank/DDBJ whole genome shotgun (WGS) entry which is preliminary data.</text>
</comment>
<proteinExistence type="predicted"/>
<sequence length="137" mass="14973">MMKKRIFILAALLSTGLIGSMTATTKGSHSEIMTKEADGSYMINTTTLGKDVRGFRGNTPLSIHIKKGKIINIKPLANQETPKFFNKVKQGLLNKWNGMKVSKAASVQVDGVTGATFSSKAVKENVKRGIAYYLKHK</sequence>
<dbReference type="SMART" id="SM00900">
    <property type="entry name" value="FMN_bind"/>
    <property type="match status" value="1"/>
</dbReference>
<organism evidence="3 4">
    <name type="scientific">Segatella copri</name>
    <dbReference type="NCBI Taxonomy" id="165179"/>
    <lineage>
        <taxon>Bacteria</taxon>
        <taxon>Pseudomonadati</taxon>
        <taxon>Bacteroidota</taxon>
        <taxon>Bacteroidia</taxon>
        <taxon>Bacteroidales</taxon>
        <taxon>Prevotellaceae</taxon>
        <taxon>Segatella</taxon>
    </lineage>
</organism>
<accession>A0AA92WE86</accession>
<dbReference type="EMBL" id="QSCI01000029">
    <property type="protein sequence ID" value="RGX95114.1"/>
    <property type="molecule type" value="Genomic_DNA"/>
</dbReference>
<dbReference type="InterPro" id="IPR007329">
    <property type="entry name" value="FMN-bd"/>
</dbReference>
<feature type="domain" description="FMN-binding" evidence="2">
    <location>
        <begin position="54"/>
        <end position="133"/>
    </location>
</feature>
<evidence type="ECO:0000256" key="1">
    <source>
        <dbReference type="SAM" id="SignalP"/>
    </source>
</evidence>
<protein>
    <submittedName>
        <fullName evidence="3">FMN-binding protein</fullName>
    </submittedName>
</protein>
<feature type="signal peptide" evidence="1">
    <location>
        <begin position="1"/>
        <end position="23"/>
    </location>
</feature>
<evidence type="ECO:0000313" key="4">
    <source>
        <dbReference type="Proteomes" id="UP000285604"/>
    </source>
</evidence>
<dbReference type="Proteomes" id="UP000285604">
    <property type="component" value="Unassembled WGS sequence"/>
</dbReference>
<keyword evidence="1" id="KW-0732">Signal</keyword>
<dbReference type="AlphaFoldDB" id="A0AA92WE86"/>
<evidence type="ECO:0000259" key="2">
    <source>
        <dbReference type="SMART" id="SM00900"/>
    </source>
</evidence>
<gene>
    <name evidence="3" type="ORF">DXA63_08010</name>
</gene>
<reference evidence="3 4" key="1">
    <citation type="submission" date="2018-08" db="EMBL/GenBank/DDBJ databases">
        <title>A genome reference for cultivated species of the human gut microbiota.</title>
        <authorList>
            <person name="Zou Y."/>
            <person name="Xue W."/>
            <person name="Luo G."/>
        </authorList>
    </citation>
    <scope>NUCLEOTIDE SEQUENCE [LARGE SCALE GENOMIC DNA]</scope>
    <source>
        <strain evidence="3 4">OF03-3</strain>
    </source>
</reference>
<name>A0AA92WE86_9BACT</name>